<organism evidence="2 3">
    <name type="scientific">Iphiclides podalirius</name>
    <name type="common">scarce swallowtail</name>
    <dbReference type="NCBI Taxonomy" id="110791"/>
    <lineage>
        <taxon>Eukaryota</taxon>
        <taxon>Metazoa</taxon>
        <taxon>Ecdysozoa</taxon>
        <taxon>Arthropoda</taxon>
        <taxon>Hexapoda</taxon>
        <taxon>Insecta</taxon>
        <taxon>Pterygota</taxon>
        <taxon>Neoptera</taxon>
        <taxon>Endopterygota</taxon>
        <taxon>Lepidoptera</taxon>
        <taxon>Glossata</taxon>
        <taxon>Ditrysia</taxon>
        <taxon>Papilionoidea</taxon>
        <taxon>Papilionidae</taxon>
        <taxon>Papilioninae</taxon>
        <taxon>Iphiclides</taxon>
    </lineage>
</organism>
<sequence length="181" mass="19681">MSAWAYLKKNVDYGRELLACNREGIFGKGIDSHHVLPAGLYFSDSRLLIAFVIKMQQHGVCTGDVRWSEGGGRGGDSASTVWPARARCSALAPPAATRAPRDLCVLRMSYPTTLLPSRPQNFHVLEKGVHQFGPGSRHTAEVRGQAEEGGGGRYFGGLPEEPSGRRDGLSRRLVATMCRNT</sequence>
<evidence type="ECO:0000256" key="1">
    <source>
        <dbReference type="SAM" id="MobiDB-lite"/>
    </source>
</evidence>
<evidence type="ECO:0000313" key="3">
    <source>
        <dbReference type="Proteomes" id="UP000837857"/>
    </source>
</evidence>
<accession>A0ABN8HUK5</accession>
<proteinExistence type="predicted"/>
<keyword evidence="3" id="KW-1185">Reference proteome</keyword>
<dbReference type="Proteomes" id="UP000837857">
    <property type="component" value="Chromosome 11"/>
</dbReference>
<feature type="non-terminal residue" evidence="2">
    <location>
        <position position="1"/>
    </location>
</feature>
<protein>
    <submittedName>
        <fullName evidence="2">Uncharacterized protein</fullName>
    </submittedName>
</protein>
<evidence type="ECO:0000313" key="2">
    <source>
        <dbReference type="EMBL" id="CAH2039579.1"/>
    </source>
</evidence>
<gene>
    <name evidence="2" type="ORF">IPOD504_LOCUS1793</name>
</gene>
<dbReference type="EMBL" id="OW152823">
    <property type="protein sequence ID" value="CAH2039579.1"/>
    <property type="molecule type" value="Genomic_DNA"/>
</dbReference>
<name>A0ABN8HUK5_9NEOP</name>
<reference evidence="2" key="1">
    <citation type="submission" date="2022-03" db="EMBL/GenBank/DDBJ databases">
        <authorList>
            <person name="Martin H S."/>
        </authorList>
    </citation>
    <scope>NUCLEOTIDE SEQUENCE</scope>
</reference>
<feature type="region of interest" description="Disordered" evidence="1">
    <location>
        <begin position="143"/>
        <end position="167"/>
    </location>
</feature>